<dbReference type="GO" id="GO:0003824">
    <property type="term" value="F:catalytic activity"/>
    <property type="evidence" value="ECO:0007669"/>
    <property type="project" value="InterPro"/>
</dbReference>
<feature type="transmembrane region" description="Helical" evidence="1">
    <location>
        <begin position="16"/>
        <end position="35"/>
    </location>
</feature>
<dbReference type="EMBL" id="JAGPXC010000001">
    <property type="protein sequence ID" value="KAH6659499.1"/>
    <property type="molecule type" value="Genomic_DNA"/>
</dbReference>
<gene>
    <name evidence="3" type="ORF">BKA67DRAFT_686025</name>
</gene>
<dbReference type="Pfam" id="PF03476">
    <property type="entry name" value="MOSC_N"/>
    <property type="match status" value="1"/>
</dbReference>
<dbReference type="GeneID" id="70137911"/>
<keyword evidence="1" id="KW-0472">Membrane</keyword>
<dbReference type="GO" id="GO:0030151">
    <property type="term" value="F:molybdenum ion binding"/>
    <property type="evidence" value="ECO:0007669"/>
    <property type="project" value="InterPro"/>
</dbReference>
<feature type="domain" description="MOSC" evidence="2">
    <location>
        <begin position="276"/>
        <end position="442"/>
    </location>
</feature>
<dbReference type="RefSeq" id="XP_045963630.1">
    <property type="nucleotide sequence ID" value="XM_046109020.1"/>
</dbReference>
<dbReference type="OrthoDB" id="17255at2759"/>
<dbReference type="PROSITE" id="PS51340">
    <property type="entry name" value="MOSC"/>
    <property type="match status" value="1"/>
</dbReference>
<dbReference type="AlphaFoldDB" id="A0A9P8UUP1"/>
<dbReference type="PANTHER" id="PTHR14237:SF23">
    <property type="entry name" value="MOSC DOMAIN PROTEIN (AFU_ORTHOLOGUE AFUA_7G05900)"/>
    <property type="match status" value="1"/>
</dbReference>
<dbReference type="Pfam" id="PF03473">
    <property type="entry name" value="MOSC"/>
    <property type="match status" value="1"/>
</dbReference>
<dbReference type="GO" id="GO:0030170">
    <property type="term" value="F:pyridoxal phosphate binding"/>
    <property type="evidence" value="ECO:0007669"/>
    <property type="project" value="InterPro"/>
</dbReference>
<proteinExistence type="predicted"/>
<evidence type="ECO:0000256" key="1">
    <source>
        <dbReference type="SAM" id="Phobius"/>
    </source>
</evidence>
<dbReference type="InterPro" id="IPR011037">
    <property type="entry name" value="Pyrv_Knase-like_insert_dom_sf"/>
</dbReference>
<evidence type="ECO:0000313" key="3">
    <source>
        <dbReference type="EMBL" id="KAH6659499.1"/>
    </source>
</evidence>
<organism evidence="3 4">
    <name type="scientific">Truncatella angustata</name>
    <dbReference type="NCBI Taxonomy" id="152316"/>
    <lineage>
        <taxon>Eukaryota</taxon>
        <taxon>Fungi</taxon>
        <taxon>Dikarya</taxon>
        <taxon>Ascomycota</taxon>
        <taxon>Pezizomycotina</taxon>
        <taxon>Sordariomycetes</taxon>
        <taxon>Xylariomycetidae</taxon>
        <taxon>Amphisphaeriales</taxon>
        <taxon>Sporocadaceae</taxon>
        <taxon>Truncatella</taxon>
    </lineage>
</organism>
<protein>
    <submittedName>
        <fullName evidence="3">MOSC domain-containing protein</fullName>
    </submittedName>
</protein>
<reference evidence="3" key="1">
    <citation type="journal article" date="2021" name="Nat. Commun.">
        <title>Genetic determinants of endophytism in the Arabidopsis root mycobiome.</title>
        <authorList>
            <person name="Mesny F."/>
            <person name="Miyauchi S."/>
            <person name="Thiergart T."/>
            <person name="Pickel B."/>
            <person name="Atanasova L."/>
            <person name="Karlsson M."/>
            <person name="Huettel B."/>
            <person name="Barry K.W."/>
            <person name="Haridas S."/>
            <person name="Chen C."/>
            <person name="Bauer D."/>
            <person name="Andreopoulos W."/>
            <person name="Pangilinan J."/>
            <person name="LaButti K."/>
            <person name="Riley R."/>
            <person name="Lipzen A."/>
            <person name="Clum A."/>
            <person name="Drula E."/>
            <person name="Henrissat B."/>
            <person name="Kohler A."/>
            <person name="Grigoriev I.V."/>
            <person name="Martin F.M."/>
            <person name="Hacquard S."/>
        </authorList>
    </citation>
    <scope>NUCLEOTIDE SEQUENCE</scope>
    <source>
        <strain evidence="3">MPI-SDFR-AT-0073</strain>
    </source>
</reference>
<evidence type="ECO:0000259" key="2">
    <source>
        <dbReference type="PROSITE" id="PS51340"/>
    </source>
</evidence>
<sequence length="452" mass="50650">MGDLTLEAIMNMDSSSIWLLSVTLLAFLIPVVIILPPVSPAKSDALLQTHSLAGLAPSKSNLKSQYTPQIHEAKDGQKAKVQAMVIYPVKSCKGIEVSQARVLPQGLEFDRLFTFAQLKSRFPVHVDPSAEKDEKDGHSWTFITQRQFARLATVTVELWLPDEMKLRKQSMKTKEAFLILRFPWKKPGWRGVVDTISAKLTKGWLKGEPEIEVLLPVDFPAAEQVKARGYTYEDVTIWKDTFRALNMGQELPRELQLYLGVSNKLGLFRIDPGNLREVHKNAPKKEVIGWQPVVAFQDGYPLNIQNLSSVQKFAAEVPKDEDLKQLDIMRFRANIILTGAPAYDEDTWKQIRLEPGSSGLYSSVSLNISCHTTRCKLPNVDPDTGNRHAVQPDKSLRALRDIDPGAPKTGCLGMQACPLFEGGLADEDRVGWIGVGMEMQVEQRGEHHYLKD</sequence>
<keyword evidence="4" id="KW-1185">Reference proteome</keyword>
<dbReference type="Proteomes" id="UP000758603">
    <property type="component" value="Unassembled WGS sequence"/>
</dbReference>
<dbReference type="SUPFAM" id="SSF50800">
    <property type="entry name" value="PK beta-barrel domain-like"/>
    <property type="match status" value="1"/>
</dbReference>
<name>A0A9P8UUP1_9PEZI</name>
<keyword evidence="1" id="KW-1133">Transmembrane helix</keyword>
<dbReference type="PANTHER" id="PTHR14237">
    <property type="entry name" value="MOLYBDOPTERIN COFACTOR SULFURASE MOSC"/>
    <property type="match status" value="1"/>
</dbReference>
<keyword evidence="1" id="KW-0812">Transmembrane</keyword>
<accession>A0A9P8UUP1</accession>
<evidence type="ECO:0000313" key="4">
    <source>
        <dbReference type="Proteomes" id="UP000758603"/>
    </source>
</evidence>
<dbReference type="InterPro" id="IPR005303">
    <property type="entry name" value="MOCOS_middle"/>
</dbReference>
<comment type="caution">
    <text evidence="3">The sequence shown here is derived from an EMBL/GenBank/DDBJ whole genome shotgun (WGS) entry which is preliminary data.</text>
</comment>
<dbReference type="InterPro" id="IPR005302">
    <property type="entry name" value="MoCF_Sase_C"/>
</dbReference>